<proteinExistence type="predicted"/>
<protein>
    <submittedName>
        <fullName evidence="7">Nitrate transporter</fullName>
    </submittedName>
</protein>
<evidence type="ECO:0000256" key="3">
    <source>
        <dbReference type="ARBA" id="ARBA00022475"/>
    </source>
</evidence>
<evidence type="ECO:0000256" key="5">
    <source>
        <dbReference type="ARBA" id="ARBA00023136"/>
    </source>
</evidence>
<evidence type="ECO:0000313" key="7">
    <source>
        <dbReference type="EMBL" id="PHP66827.1"/>
    </source>
</evidence>
<dbReference type="Proteomes" id="UP000221168">
    <property type="component" value="Unassembled WGS sequence"/>
</dbReference>
<reference evidence="7 8" key="1">
    <citation type="submission" date="2017-10" db="EMBL/GenBank/DDBJ databases">
        <title>Sedimentibacterium mangrovi gen. nov., sp. nov., a novel member of family Phyllobacteriacea isolated from mangrove sediment.</title>
        <authorList>
            <person name="Liao H."/>
            <person name="Tian Y."/>
        </authorList>
    </citation>
    <scope>NUCLEOTIDE SEQUENCE [LARGE SCALE GENOMIC DNA]</scope>
    <source>
        <strain evidence="7 8">X9-2-2</strain>
    </source>
</reference>
<sequence>MTMFAIRAAFIPLLDASLLIAARDLGMAAEQGIDLQLMRETSWANVRDRMAVGHVDVAHMLAPMPIAANLGLTPFSTALIAPMALGLGGNAITVSLALHEALGAPGNPDDAARAGALLHAEIGRRAASGKPLLRFGVVHPHSSHNLELRYWLAACGIAPDRDVEIVILPPSFMPDALAQGDLDGYCVGEPWNTEAEMRGVGRILTTKQAIWANSPEKVLGMSSRWAGENPDAVAGLLTALYRAARWCGDPANGEALAEMLAAPEGLGLDVGLLRQSLAGPARFVSFERAATFPWQSHALWFYSQMVRWGQVAHSADHARMARQTYRPDLYRAAILAAGGVVPSANAKVEGALSGPGQVGASGGALTLGPDGFFDRRTFDPDRLDDYIAAQSVPA</sequence>
<feature type="chain" id="PRO_5013753512" evidence="6">
    <location>
        <begin position="22"/>
        <end position="394"/>
    </location>
</feature>
<evidence type="ECO:0000256" key="2">
    <source>
        <dbReference type="ARBA" id="ARBA00022448"/>
    </source>
</evidence>
<evidence type="ECO:0000256" key="6">
    <source>
        <dbReference type="SAM" id="SignalP"/>
    </source>
</evidence>
<accession>A0A2G1QMQ9</accession>
<dbReference type="Gene3D" id="3.40.190.10">
    <property type="entry name" value="Periplasmic binding protein-like II"/>
    <property type="match status" value="2"/>
</dbReference>
<keyword evidence="4" id="KW-0997">Cell inner membrane</keyword>
<comment type="subcellular location">
    <subcellularLocation>
        <location evidence="1">Endomembrane system</location>
    </subcellularLocation>
</comment>
<dbReference type="Pfam" id="PF13379">
    <property type="entry name" value="NMT1_2"/>
    <property type="match status" value="1"/>
</dbReference>
<gene>
    <name evidence="7" type="ORF">CSC94_12040</name>
</gene>
<feature type="signal peptide" evidence="6">
    <location>
        <begin position="1"/>
        <end position="21"/>
    </location>
</feature>
<keyword evidence="8" id="KW-1185">Reference proteome</keyword>
<evidence type="ECO:0000256" key="1">
    <source>
        <dbReference type="ARBA" id="ARBA00004308"/>
    </source>
</evidence>
<dbReference type="InterPro" id="IPR044527">
    <property type="entry name" value="NrtA/CpmA_ABC-bd_dom"/>
</dbReference>
<dbReference type="AlphaFoldDB" id="A0A2G1QMQ9"/>
<evidence type="ECO:0000313" key="8">
    <source>
        <dbReference type="Proteomes" id="UP000221168"/>
    </source>
</evidence>
<keyword evidence="5" id="KW-0472">Membrane</keyword>
<keyword evidence="6" id="KW-0732">Signal</keyword>
<evidence type="ECO:0000256" key="4">
    <source>
        <dbReference type="ARBA" id="ARBA00022519"/>
    </source>
</evidence>
<organism evidence="7 8">
    <name type="scientific">Zhengella mangrovi</name>
    <dbReference type="NCBI Taxonomy" id="1982044"/>
    <lineage>
        <taxon>Bacteria</taxon>
        <taxon>Pseudomonadati</taxon>
        <taxon>Pseudomonadota</taxon>
        <taxon>Alphaproteobacteria</taxon>
        <taxon>Hyphomicrobiales</taxon>
        <taxon>Notoacmeibacteraceae</taxon>
        <taxon>Zhengella</taxon>
    </lineage>
</organism>
<name>A0A2G1QMQ9_9HYPH</name>
<dbReference type="OrthoDB" id="570524at2"/>
<dbReference type="PANTHER" id="PTHR30024:SF43">
    <property type="entry name" value="BLL4572 PROTEIN"/>
    <property type="match status" value="1"/>
</dbReference>
<dbReference type="PANTHER" id="PTHR30024">
    <property type="entry name" value="ALIPHATIC SULFONATES-BINDING PROTEIN-RELATED"/>
    <property type="match status" value="1"/>
</dbReference>
<dbReference type="SUPFAM" id="SSF53850">
    <property type="entry name" value="Periplasmic binding protein-like II"/>
    <property type="match status" value="1"/>
</dbReference>
<dbReference type="RefSeq" id="WP_099306593.1">
    <property type="nucleotide sequence ID" value="NZ_PDVP01000006.1"/>
</dbReference>
<keyword evidence="3" id="KW-1003">Cell membrane</keyword>
<keyword evidence="2" id="KW-0813">Transport</keyword>
<dbReference type="EMBL" id="PDVP01000006">
    <property type="protein sequence ID" value="PHP66827.1"/>
    <property type="molecule type" value="Genomic_DNA"/>
</dbReference>
<dbReference type="GO" id="GO:0012505">
    <property type="term" value="C:endomembrane system"/>
    <property type="evidence" value="ECO:0007669"/>
    <property type="project" value="UniProtKB-SubCell"/>
</dbReference>
<dbReference type="CDD" id="cd13553">
    <property type="entry name" value="PBP2_NrtA_CpmA_like"/>
    <property type="match status" value="1"/>
</dbReference>
<comment type="caution">
    <text evidence="7">The sequence shown here is derived from an EMBL/GenBank/DDBJ whole genome shotgun (WGS) entry which is preliminary data.</text>
</comment>